<dbReference type="AlphaFoldDB" id="A0A7X0J8N6"/>
<dbReference type="PANTHER" id="PTHR13887">
    <property type="entry name" value="GLUTATHIONE S-TRANSFERASE KAPPA"/>
    <property type="match status" value="1"/>
</dbReference>
<evidence type="ECO:0000259" key="1">
    <source>
        <dbReference type="Pfam" id="PF01323"/>
    </source>
</evidence>
<reference evidence="2 3" key="1">
    <citation type="submission" date="2020-08" db="EMBL/GenBank/DDBJ databases">
        <title>Genomic Encyclopedia of Type Strains, Phase IV (KMG-V): Genome sequencing to study the core and pangenomes of soil and plant-associated prokaryotes.</title>
        <authorList>
            <person name="Whitman W."/>
        </authorList>
    </citation>
    <scope>NUCLEOTIDE SEQUENCE [LARGE SCALE GENOMIC DNA]</scope>
    <source>
        <strain evidence="2 3">M2T3</strain>
    </source>
</reference>
<keyword evidence="2" id="KW-0413">Isomerase</keyword>
<dbReference type="EMBL" id="JACHCC010000016">
    <property type="protein sequence ID" value="MBB6502830.1"/>
    <property type="molecule type" value="Genomic_DNA"/>
</dbReference>
<accession>A0A7X0J8N6</accession>
<dbReference type="InterPro" id="IPR001853">
    <property type="entry name" value="DSBA-like_thioredoxin_dom"/>
</dbReference>
<dbReference type="InterPro" id="IPR036249">
    <property type="entry name" value="Thioredoxin-like_sf"/>
</dbReference>
<dbReference type="CDD" id="cd03024">
    <property type="entry name" value="DsbA_FrnE"/>
    <property type="match status" value="1"/>
</dbReference>
<dbReference type="GO" id="GO:0003756">
    <property type="term" value="F:protein disulfide isomerase activity"/>
    <property type="evidence" value="ECO:0007669"/>
    <property type="project" value="UniProtKB-EC"/>
</dbReference>
<proteinExistence type="predicted"/>
<sequence length="215" mass="23934">MKVDIWSDVRCPFCYIGKRKFELALAQFDHKDQVEVEWHSFELDPNAETKPGVSSYDHLAQTKGQSREWSEQMHGQVTRAAAEVGLNFNFDQTVVANSFNAHRLIQLAKTKGLGNEIEEQLFAAHFVTGKNIDDRDTLLAIGKSIGLEEAEVTQMLAGDDFSMDVRGDEQIAQQIGISGVPFFIIDQKLAVSGAQQPETFLGALDQAWSKKTTEA</sequence>
<evidence type="ECO:0000313" key="3">
    <source>
        <dbReference type="Proteomes" id="UP000521017"/>
    </source>
</evidence>
<dbReference type="Proteomes" id="UP000521017">
    <property type="component" value="Unassembled WGS sequence"/>
</dbReference>
<gene>
    <name evidence="2" type="ORF">HDF25_005013</name>
</gene>
<dbReference type="EC" id="5.3.4.1" evidence="2"/>
<dbReference type="SUPFAM" id="SSF52833">
    <property type="entry name" value="Thioredoxin-like"/>
    <property type="match status" value="1"/>
</dbReference>
<protein>
    <submittedName>
        <fullName evidence="2">Protein disulfide-isomerase</fullName>
        <ecNumber evidence="2">5.3.4.1</ecNumber>
    </submittedName>
</protein>
<dbReference type="RefSeq" id="WP_184629076.1">
    <property type="nucleotide sequence ID" value="NZ_JACHCC010000016.1"/>
</dbReference>
<dbReference type="PANTHER" id="PTHR13887:SF41">
    <property type="entry name" value="THIOREDOXIN SUPERFAMILY PROTEIN"/>
    <property type="match status" value="1"/>
</dbReference>
<dbReference type="GO" id="GO:0016491">
    <property type="term" value="F:oxidoreductase activity"/>
    <property type="evidence" value="ECO:0007669"/>
    <property type="project" value="InterPro"/>
</dbReference>
<evidence type="ECO:0000313" key="2">
    <source>
        <dbReference type="EMBL" id="MBB6502830.1"/>
    </source>
</evidence>
<dbReference type="Pfam" id="PF01323">
    <property type="entry name" value="DSBA"/>
    <property type="match status" value="1"/>
</dbReference>
<organism evidence="2 3">
    <name type="scientific">Pedobacter cryoconitis</name>
    <dbReference type="NCBI Taxonomy" id="188932"/>
    <lineage>
        <taxon>Bacteria</taxon>
        <taxon>Pseudomonadati</taxon>
        <taxon>Bacteroidota</taxon>
        <taxon>Sphingobacteriia</taxon>
        <taxon>Sphingobacteriales</taxon>
        <taxon>Sphingobacteriaceae</taxon>
        <taxon>Pedobacter</taxon>
    </lineage>
</organism>
<feature type="domain" description="DSBA-like thioredoxin" evidence="1">
    <location>
        <begin position="3"/>
        <end position="204"/>
    </location>
</feature>
<name>A0A7X0J8N6_9SPHI</name>
<comment type="caution">
    <text evidence="2">The sequence shown here is derived from an EMBL/GenBank/DDBJ whole genome shotgun (WGS) entry which is preliminary data.</text>
</comment>
<dbReference type="Gene3D" id="3.40.30.10">
    <property type="entry name" value="Glutaredoxin"/>
    <property type="match status" value="1"/>
</dbReference>